<evidence type="ECO:0000256" key="2">
    <source>
        <dbReference type="ARBA" id="ARBA00022679"/>
    </source>
</evidence>
<dbReference type="InterPro" id="IPR003661">
    <property type="entry name" value="HisK_dim/P_dom"/>
</dbReference>
<dbReference type="EMBL" id="BARS01041871">
    <property type="protein sequence ID" value="GAG36908.1"/>
    <property type="molecule type" value="Genomic_DNA"/>
</dbReference>
<evidence type="ECO:0000313" key="8">
    <source>
        <dbReference type="EMBL" id="GAG36908.1"/>
    </source>
</evidence>
<dbReference type="GO" id="GO:0005524">
    <property type="term" value="F:ATP binding"/>
    <property type="evidence" value="ECO:0007669"/>
    <property type="project" value="UniProtKB-KW"/>
</dbReference>
<evidence type="ECO:0000256" key="5">
    <source>
        <dbReference type="ARBA" id="ARBA00022840"/>
    </source>
</evidence>
<sequence>GPVWMLPFIETDTLIGAVFFVADDSVVARWRRATTECHALSSAIEQAVASARACVESERMNEELLDLNRRLRAAQQGLVRARSISMIAEMAAGAAHEMNSPLSVISGRAQMAAASPETEDIERSLAIIQEKANEASQIVTDLMLFAKPDPPRPISQLLASVLEQCCQRWRARFSLSTDRIALSVADAEATVYVDPDQLWEILDAAVTNAVEACDSETLSVQVNSPSRLTDETVRIVIEDNGAGMSPDVLDHA</sequence>
<keyword evidence="5" id="KW-0067">ATP-binding</keyword>
<name>X0XJT0_9ZZZZ</name>
<dbReference type="GO" id="GO:0000155">
    <property type="term" value="F:phosphorelay sensor kinase activity"/>
    <property type="evidence" value="ECO:0007669"/>
    <property type="project" value="InterPro"/>
</dbReference>
<dbReference type="PANTHER" id="PTHR43065:SF10">
    <property type="entry name" value="PEROXIDE STRESS-ACTIVATED HISTIDINE KINASE MAK3"/>
    <property type="match status" value="1"/>
</dbReference>
<evidence type="ECO:0000256" key="3">
    <source>
        <dbReference type="ARBA" id="ARBA00022741"/>
    </source>
</evidence>
<dbReference type="InterPro" id="IPR036890">
    <property type="entry name" value="HATPase_C_sf"/>
</dbReference>
<feature type="non-terminal residue" evidence="8">
    <location>
        <position position="252"/>
    </location>
</feature>
<gene>
    <name evidence="8" type="ORF">S01H1_63599</name>
</gene>
<feature type="non-terminal residue" evidence="8">
    <location>
        <position position="1"/>
    </location>
</feature>
<keyword evidence="1" id="KW-0597">Phosphoprotein</keyword>
<proteinExistence type="predicted"/>
<comment type="caution">
    <text evidence="8">The sequence shown here is derived from an EMBL/GenBank/DDBJ whole genome shotgun (WGS) entry which is preliminary data.</text>
</comment>
<keyword evidence="6" id="KW-0902">Two-component regulatory system</keyword>
<dbReference type="Gene3D" id="1.10.287.130">
    <property type="match status" value="1"/>
</dbReference>
<keyword evidence="3" id="KW-0547">Nucleotide-binding</keyword>
<dbReference type="SUPFAM" id="SSF55874">
    <property type="entry name" value="ATPase domain of HSP90 chaperone/DNA topoisomerase II/histidine kinase"/>
    <property type="match status" value="1"/>
</dbReference>
<feature type="domain" description="Histidine kinase" evidence="7">
    <location>
        <begin position="93"/>
        <end position="252"/>
    </location>
</feature>
<evidence type="ECO:0000256" key="4">
    <source>
        <dbReference type="ARBA" id="ARBA00022777"/>
    </source>
</evidence>
<evidence type="ECO:0000256" key="1">
    <source>
        <dbReference type="ARBA" id="ARBA00022553"/>
    </source>
</evidence>
<evidence type="ECO:0000259" key="7">
    <source>
        <dbReference type="PROSITE" id="PS50109"/>
    </source>
</evidence>
<keyword evidence="2" id="KW-0808">Transferase</keyword>
<dbReference type="InterPro" id="IPR003594">
    <property type="entry name" value="HATPase_dom"/>
</dbReference>
<dbReference type="Pfam" id="PF00512">
    <property type="entry name" value="HisKA"/>
    <property type="match status" value="1"/>
</dbReference>
<evidence type="ECO:0000256" key="6">
    <source>
        <dbReference type="ARBA" id="ARBA00023012"/>
    </source>
</evidence>
<keyword evidence="4" id="KW-0418">Kinase</keyword>
<dbReference type="SMART" id="SM00388">
    <property type="entry name" value="HisKA"/>
    <property type="match status" value="1"/>
</dbReference>
<dbReference type="Pfam" id="PF02518">
    <property type="entry name" value="HATPase_c"/>
    <property type="match status" value="1"/>
</dbReference>
<dbReference type="CDD" id="cd00082">
    <property type="entry name" value="HisKA"/>
    <property type="match status" value="1"/>
</dbReference>
<dbReference type="PROSITE" id="PS50109">
    <property type="entry name" value="HIS_KIN"/>
    <property type="match status" value="1"/>
</dbReference>
<dbReference type="Gene3D" id="3.30.565.10">
    <property type="entry name" value="Histidine kinase-like ATPase, C-terminal domain"/>
    <property type="match status" value="1"/>
</dbReference>
<protein>
    <recommendedName>
        <fullName evidence="7">Histidine kinase domain-containing protein</fullName>
    </recommendedName>
</protein>
<organism evidence="8">
    <name type="scientific">marine sediment metagenome</name>
    <dbReference type="NCBI Taxonomy" id="412755"/>
    <lineage>
        <taxon>unclassified sequences</taxon>
        <taxon>metagenomes</taxon>
        <taxon>ecological metagenomes</taxon>
    </lineage>
</organism>
<dbReference type="PANTHER" id="PTHR43065">
    <property type="entry name" value="SENSOR HISTIDINE KINASE"/>
    <property type="match status" value="1"/>
</dbReference>
<dbReference type="InterPro" id="IPR005467">
    <property type="entry name" value="His_kinase_dom"/>
</dbReference>
<accession>X0XJT0</accession>
<reference evidence="8" key="1">
    <citation type="journal article" date="2014" name="Front. Microbiol.">
        <title>High frequency of phylogenetically diverse reductive dehalogenase-homologous genes in deep subseafloor sedimentary metagenomes.</title>
        <authorList>
            <person name="Kawai M."/>
            <person name="Futagami T."/>
            <person name="Toyoda A."/>
            <person name="Takaki Y."/>
            <person name="Nishi S."/>
            <person name="Hori S."/>
            <person name="Arai W."/>
            <person name="Tsubouchi T."/>
            <person name="Morono Y."/>
            <person name="Uchiyama I."/>
            <person name="Ito T."/>
            <person name="Fujiyama A."/>
            <person name="Inagaki F."/>
            <person name="Takami H."/>
        </authorList>
    </citation>
    <scope>NUCLEOTIDE SEQUENCE</scope>
    <source>
        <strain evidence="8">Expedition CK06-06</strain>
    </source>
</reference>
<dbReference type="AlphaFoldDB" id="X0XJT0"/>